<evidence type="ECO:0000313" key="3">
    <source>
        <dbReference type="Proteomes" id="UP000249396"/>
    </source>
</evidence>
<protein>
    <submittedName>
        <fullName evidence="2">Pilus assembly protein</fullName>
    </submittedName>
</protein>
<evidence type="ECO:0000313" key="2">
    <source>
        <dbReference type="EMBL" id="PZN70926.1"/>
    </source>
</evidence>
<dbReference type="GO" id="GO:0043683">
    <property type="term" value="P:type IV pilus assembly"/>
    <property type="evidence" value="ECO:0007669"/>
    <property type="project" value="InterPro"/>
</dbReference>
<reference evidence="2 3" key="1">
    <citation type="journal article" date="2018" name="Aquat. Microb. Ecol.">
        <title>Gammaproteobacterial methanotrophs dominate.</title>
        <authorList>
            <person name="Rissanen A.J."/>
            <person name="Saarenheimo J."/>
            <person name="Tiirola M."/>
            <person name="Peura S."/>
            <person name="Aalto S.L."/>
            <person name="Karvinen A."/>
            <person name="Nykanen H."/>
        </authorList>
    </citation>
    <scope>NUCLEOTIDE SEQUENCE [LARGE SCALE GENOMIC DNA]</scope>
    <source>
        <strain evidence="2">AMbin10</strain>
    </source>
</reference>
<dbReference type="Pfam" id="PF07963">
    <property type="entry name" value="N_methyl"/>
    <property type="match status" value="1"/>
</dbReference>
<dbReference type="Pfam" id="PF16732">
    <property type="entry name" value="ComP_DUS"/>
    <property type="match status" value="1"/>
</dbReference>
<accession>A0A2W4QI68</accession>
<proteinExistence type="predicted"/>
<sequence>MKKHQIINIQSGFTFIELIIAVSIVGILAIFAYPNYLKSTQKSQRTAAKTALLDLASREAIYYSTNNSYTATMTTLGYANNYPASSPTSYVVPNATTPYYTLTVVLDANDPGYTATATPTGTQAKDQCGSYTINYLGIKTPANTTSLICW</sequence>
<feature type="transmembrane region" description="Helical" evidence="1">
    <location>
        <begin position="12"/>
        <end position="33"/>
    </location>
</feature>
<dbReference type="Proteomes" id="UP000249396">
    <property type="component" value="Unassembled WGS sequence"/>
</dbReference>
<dbReference type="SUPFAM" id="SSF54523">
    <property type="entry name" value="Pili subunits"/>
    <property type="match status" value="1"/>
</dbReference>
<name>A0A2W4QI68_9GAMM</name>
<dbReference type="InterPro" id="IPR012902">
    <property type="entry name" value="N_methyl_site"/>
</dbReference>
<gene>
    <name evidence="2" type="ORF">DM484_27430</name>
</gene>
<evidence type="ECO:0000256" key="1">
    <source>
        <dbReference type="SAM" id="Phobius"/>
    </source>
</evidence>
<keyword evidence="1" id="KW-0812">Transmembrane</keyword>
<dbReference type="InterPro" id="IPR045584">
    <property type="entry name" value="Pilin-like"/>
</dbReference>
<organism evidence="2 3">
    <name type="scientific">Candidatus Methylumidiphilus alinenensis</name>
    <dbReference type="NCBI Taxonomy" id="2202197"/>
    <lineage>
        <taxon>Bacteria</taxon>
        <taxon>Pseudomonadati</taxon>
        <taxon>Pseudomonadota</taxon>
        <taxon>Gammaproteobacteria</taxon>
        <taxon>Methylococcales</taxon>
        <taxon>Candidatus Methylumidiphilus</taxon>
    </lineage>
</organism>
<keyword evidence="1" id="KW-0472">Membrane</keyword>
<dbReference type="AlphaFoldDB" id="A0A2W4QI68"/>
<dbReference type="NCBIfam" id="TIGR02532">
    <property type="entry name" value="IV_pilin_GFxxxE"/>
    <property type="match status" value="1"/>
</dbReference>
<keyword evidence="1" id="KW-1133">Transmembrane helix</keyword>
<dbReference type="EMBL" id="QJPH01000539">
    <property type="protein sequence ID" value="PZN70926.1"/>
    <property type="molecule type" value="Genomic_DNA"/>
</dbReference>
<dbReference type="InterPro" id="IPR031982">
    <property type="entry name" value="PilE-like"/>
</dbReference>
<dbReference type="Gene3D" id="3.30.700.10">
    <property type="entry name" value="Glycoprotein, Type 4 Pilin"/>
    <property type="match status" value="1"/>
</dbReference>
<comment type="caution">
    <text evidence="2">The sequence shown here is derived from an EMBL/GenBank/DDBJ whole genome shotgun (WGS) entry which is preliminary data.</text>
</comment>